<dbReference type="InterPro" id="IPR011258">
    <property type="entry name" value="BPG-indep_PGM_N"/>
</dbReference>
<dbReference type="InterPro" id="IPR017850">
    <property type="entry name" value="Alkaline_phosphatase_core_sf"/>
</dbReference>
<dbReference type="PANTHER" id="PTHR31637">
    <property type="entry name" value="2,3-BISPHOSPHOGLYCERATE-INDEPENDENT PHOSPHOGLYCERATE MUTASE"/>
    <property type="match status" value="1"/>
</dbReference>
<dbReference type="GO" id="GO:0030145">
    <property type="term" value="F:manganese ion binding"/>
    <property type="evidence" value="ECO:0007669"/>
    <property type="project" value="UniProtKB-UniRule"/>
</dbReference>
<keyword evidence="5 9" id="KW-0479">Metal-binding</keyword>
<organism evidence="17 19">
    <name type="scientific">Turicibacter bilis</name>
    <dbReference type="NCBI Taxonomy" id="2735723"/>
    <lineage>
        <taxon>Bacteria</taxon>
        <taxon>Bacillati</taxon>
        <taxon>Bacillota</taxon>
        <taxon>Erysipelotrichia</taxon>
        <taxon>Erysipelotrichales</taxon>
        <taxon>Turicibacteraceae</taxon>
        <taxon>Turicibacter</taxon>
    </lineage>
</organism>
<evidence type="ECO:0000256" key="2">
    <source>
        <dbReference type="ARBA" id="ARBA00002315"/>
    </source>
</evidence>
<dbReference type="Gene3D" id="3.40.720.10">
    <property type="entry name" value="Alkaline Phosphatase, subunit A"/>
    <property type="match status" value="1"/>
</dbReference>
<dbReference type="Pfam" id="PF06415">
    <property type="entry name" value="iPGM_N"/>
    <property type="match status" value="1"/>
</dbReference>
<dbReference type="HAMAP" id="MF_01038">
    <property type="entry name" value="GpmI"/>
    <property type="match status" value="1"/>
</dbReference>
<dbReference type="Pfam" id="PF01676">
    <property type="entry name" value="Metalloenzyme"/>
    <property type="match status" value="1"/>
</dbReference>
<dbReference type="Gene3D" id="3.40.1450.10">
    <property type="entry name" value="BPG-independent phosphoglycerate mutase, domain B"/>
    <property type="match status" value="1"/>
</dbReference>
<feature type="binding site" evidence="9 13">
    <location>
        <position position="465"/>
    </location>
    <ligand>
        <name>Mn(2+)</name>
        <dbReference type="ChEBI" id="CHEBI:29035"/>
        <label>1</label>
    </ligand>
</feature>
<feature type="binding site" evidence="9 13">
    <location>
        <position position="410"/>
    </location>
    <ligand>
        <name>Mn(2+)</name>
        <dbReference type="ChEBI" id="CHEBI:29035"/>
        <label>1</label>
    </ligand>
</feature>
<gene>
    <name evidence="9" type="primary">gpmI</name>
    <name evidence="16" type="ORF">J0J69_10670</name>
    <name evidence="17" type="ORF">J0J70_03220</name>
</gene>
<feature type="binding site" evidence="9 12">
    <location>
        <begin position="153"/>
        <end position="154"/>
    </location>
    <ligand>
        <name>substrate</name>
    </ligand>
</feature>
<comment type="subunit">
    <text evidence="9">Monomer.</text>
</comment>
<dbReference type="PANTHER" id="PTHR31637:SF0">
    <property type="entry name" value="2,3-BISPHOSPHOGLYCERATE-INDEPENDENT PHOSPHOGLYCERATE MUTASE"/>
    <property type="match status" value="1"/>
</dbReference>
<feature type="domain" description="BPG-independent PGAM N-terminal" evidence="15">
    <location>
        <begin position="82"/>
        <end position="301"/>
    </location>
</feature>
<evidence type="ECO:0000256" key="13">
    <source>
        <dbReference type="PIRSR" id="PIRSR001492-3"/>
    </source>
</evidence>
<evidence type="ECO:0000256" key="1">
    <source>
        <dbReference type="ARBA" id="ARBA00000370"/>
    </source>
</evidence>
<protein>
    <recommendedName>
        <fullName evidence="9 10">2,3-bisphosphoglycerate-independent phosphoglycerate mutase</fullName>
        <shortName evidence="9">BPG-independent PGAM</shortName>
        <shortName evidence="9">Phosphoglyceromutase</shortName>
        <shortName evidence="9">iPGM</shortName>
        <ecNumber evidence="9 10">5.4.2.12</ecNumber>
    </recommendedName>
</protein>
<dbReference type="CDD" id="cd16010">
    <property type="entry name" value="iPGM"/>
    <property type="match status" value="1"/>
</dbReference>
<name>A0A9Q9FJA1_9FIRM</name>
<dbReference type="InterPro" id="IPR036646">
    <property type="entry name" value="PGAM_B_sf"/>
</dbReference>
<dbReference type="GO" id="GO:0006007">
    <property type="term" value="P:glucose catabolic process"/>
    <property type="evidence" value="ECO:0007669"/>
    <property type="project" value="InterPro"/>
</dbReference>
<dbReference type="Proteomes" id="UP001058016">
    <property type="component" value="Chromosome"/>
</dbReference>
<sequence>MTKKPVALIILDGFGLRDETAGNAVKAAKMPNLDRLFNTYPHNTLEASGLGVGLPEGQMGNSEVGHLNLGAGRIVYQSLTRINLAVKNGELKNDPVIAEGCKHALENDKKVHVMGLLSPGGIHSHNEHIYALVEAAKAQGAKEVYVHAFLDGRDTAPKSALEYVEALEAKLAEIGIGKVATVSGRYYSMDRDKNYDRTQLAYDAMTQGTGEKFESAKAGVEASYKNDILDEFVVPFVVDANGLIQDGDTVIFANFRPDRAQQIAIALSNPENVANYAKEGKPALDPSKGPKDVYFISMMSYGDAVKGPVVFGLQDLANTYGEVISANGLKQLRIAETEKYAHVTFFFDGGVDKEIEGATRVLINSPKVATYDLKPEMSAYEVADACVAEINKDIHDTIILNFANPDMVGHTGVFDATVKALEAVDECLGKVVDAIIAKGGVAIITADHGNAEKLEDENGGAYTAHTSNPVPVIVTKEGIELRDGGNLGDLAPTMLQLLGVEQPVEMTGKSIIK</sequence>
<dbReference type="EC" id="5.4.2.12" evidence="9 10"/>
<feature type="binding site" evidence="9 13">
    <location>
        <position position="406"/>
    </location>
    <ligand>
        <name>Mn(2+)</name>
        <dbReference type="ChEBI" id="CHEBI:29035"/>
        <label>1</label>
    </ligand>
</feature>
<evidence type="ECO:0000259" key="15">
    <source>
        <dbReference type="Pfam" id="PF06415"/>
    </source>
</evidence>
<keyword evidence="6 9" id="KW-0324">Glycolysis</keyword>
<dbReference type="EMBL" id="CP071250">
    <property type="protein sequence ID" value="UUF09029.1"/>
    <property type="molecule type" value="Genomic_DNA"/>
</dbReference>
<evidence type="ECO:0000256" key="11">
    <source>
        <dbReference type="PIRSR" id="PIRSR001492-1"/>
    </source>
</evidence>
<evidence type="ECO:0000259" key="14">
    <source>
        <dbReference type="Pfam" id="PF01676"/>
    </source>
</evidence>
<feature type="binding site" evidence="9 13">
    <location>
        <position position="448"/>
    </location>
    <ligand>
        <name>Mn(2+)</name>
        <dbReference type="ChEBI" id="CHEBI:29035"/>
        <label>2</label>
    </ligand>
</feature>
<dbReference type="SUPFAM" id="SSF53649">
    <property type="entry name" value="Alkaline phosphatase-like"/>
    <property type="match status" value="1"/>
</dbReference>
<feature type="binding site" evidence="9 12">
    <location>
        <position position="191"/>
    </location>
    <ligand>
        <name>substrate</name>
    </ligand>
</feature>
<dbReference type="GO" id="GO:0005829">
    <property type="term" value="C:cytosol"/>
    <property type="evidence" value="ECO:0007669"/>
    <property type="project" value="TreeGrafter"/>
</dbReference>
<feature type="binding site" evidence="9 12">
    <location>
        <position position="123"/>
    </location>
    <ligand>
        <name>substrate</name>
    </ligand>
</feature>
<dbReference type="InterPro" id="IPR006124">
    <property type="entry name" value="Metalloenzyme"/>
</dbReference>
<feature type="active site" description="Phosphoserine intermediate" evidence="9 11">
    <location>
        <position position="62"/>
    </location>
</feature>
<dbReference type="NCBIfam" id="TIGR01307">
    <property type="entry name" value="pgm_bpd_ind"/>
    <property type="match status" value="1"/>
</dbReference>
<evidence type="ECO:0000313" key="19">
    <source>
        <dbReference type="Proteomes" id="UP001058072"/>
    </source>
</evidence>
<keyword evidence="8 9" id="KW-0413">Isomerase</keyword>
<feature type="binding site" evidence="9 13">
    <location>
        <position position="12"/>
    </location>
    <ligand>
        <name>Mn(2+)</name>
        <dbReference type="ChEBI" id="CHEBI:29035"/>
        <label>2</label>
    </ligand>
</feature>
<keyword evidence="7 9" id="KW-0464">Manganese</keyword>
<reference evidence="17 18" key="1">
    <citation type="submission" date="2021-03" db="EMBL/GenBank/DDBJ databases">
        <title>Comparative Genomics and Metabolomics in the genus Turicibacter.</title>
        <authorList>
            <person name="Maki J."/>
            <person name="Looft T."/>
        </authorList>
    </citation>
    <scope>NUCLEOTIDE SEQUENCE</scope>
    <source>
        <strain evidence="17">ISU324</strain>
        <strain evidence="16 18">MMM721</strain>
    </source>
</reference>
<comment type="similarity">
    <text evidence="4 9">Belongs to the BPG-independent phosphoglycerate mutase family.</text>
</comment>
<feature type="binding site" evidence="9 13">
    <location>
        <position position="447"/>
    </location>
    <ligand>
        <name>Mn(2+)</name>
        <dbReference type="ChEBI" id="CHEBI:29035"/>
        <label>2</label>
    </ligand>
</feature>
<evidence type="ECO:0000256" key="5">
    <source>
        <dbReference type="ARBA" id="ARBA00022723"/>
    </source>
</evidence>
<dbReference type="SUPFAM" id="SSF64158">
    <property type="entry name" value="2,3-Bisphosphoglycerate-independent phosphoglycerate mutase, substrate-binding domain"/>
    <property type="match status" value="1"/>
</dbReference>
<evidence type="ECO:0000313" key="17">
    <source>
        <dbReference type="EMBL" id="UUF09029.1"/>
    </source>
</evidence>
<proteinExistence type="inferred from homology"/>
<dbReference type="GO" id="GO:0004619">
    <property type="term" value="F:phosphoglycerate mutase activity"/>
    <property type="evidence" value="ECO:0007669"/>
    <property type="project" value="UniProtKB-UniRule"/>
</dbReference>
<feature type="binding site" evidence="9 12">
    <location>
        <position position="185"/>
    </location>
    <ligand>
        <name>substrate</name>
    </ligand>
</feature>
<evidence type="ECO:0000313" key="16">
    <source>
        <dbReference type="EMBL" id="UUF05519.1"/>
    </source>
</evidence>
<evidence type="ECO:0000256" key="7">
    <source>
        <dbReference type="ARBA" id="ARBA00023211"/>
    </source>
</evidence>
<dbReference type="GO" id="GO:0006096">
    <property type="term" value="P:glycolytic process"/>
    <property type="evidence" value="ECO:0007669"/>
    <property type="project" value="UniProtKB-UniRule"/>
</dbReference>
<dbReference type="InterPro" id="IPR005995">
    <property type="entry name" value="Pgm_bpd_ind"/>
</dbReference>
<dbReference type="EMBL" id="CP071249">
    <property type="protein sequence ID" value="UUF05519.1"/>
    <property type="molecule type" value="Genomic_DNA"/>
</dbReference>
<comment type="catalytic activity">
    <reaction evidence="1 9">
        <text>(2R)-2-phosphoglycerate = (2R)-3-phosphoglycerate</text>
        <dbReference type="Rhea" id="RHEA:15901"/>
        <dbReference type="ChEBI" id="CHEBI:58272"/>
        <dbReference type="ChEBI" id="CHEBI:58289"/>
        <dbReference type="EC" id="5.4.2.12"/>
    </reaction>
</comment>
<evidence type="ECO:0000256" key="12">
    <source>
        <dbReference type="PIRSR" id="PIRSR001492-2"/>
    </source>
</evidence>
<dbReference type="PIRSF" id="PIRSF001492">
    <property type="entry name" value="IPGAM"/>
    <property type="match status" value="1"/>
</dbReference>
<dbReference type="Proteomes" id="UP001058072">
    <property type="component" value="Chromosome"/>
</dbReference>
<comment type="cofactor">
    <cofactor evidence="9">
        <name>Mn(2+)</name>
        <dbReference type="ChEBI" id="CHEBI:29035"/>
    </cofactor>
    <text evidence="9">Binds 2 manganese ions per subunit.</text>
</comment>
<feature type="binding site" evidence="9 12">
    <location>
        <begin position="256"/>
        <end position="259"/>
    </location>
    <ligand>
        <name>substrate</name>
    </ligand>
</feature>
<dbReference type="FunFam" id="3.40.1450.10:FF:000002">
    <property type="entry name" value="2,3-bisphosphoglycerate-independent phosphoglycerate mutase"/>
    <property type="match status" value="1"/>
</dbReference>
<feature type="domain" description="Metalloenzyme" evidence="14">
    <location>
        <begin position="4"/>
        <end position="501"/>
    </location>
</feature>
<evidence type="ECO:0000256" key="9">
    <source>
        <dbReference type="HAMAP-Rule" id="MF_01038"/>
    </source>
</evidence>
<comment type="function">
    <text evidence="2 9">Catalyzes the interconversion of 2-phosphoglycerate and 3-phosphoglycerate.</text>
</comment>
<evidence type="ECO:0000256" key="10">
    <source>
        <dbReference type="NCBIfam" id="TIGR01307"/>
    </source>
</evidence>
<evidence type="ECO:0000256" key="3">
    <source>
        <dbReference type="ARBA" id="ARBA00004798"/>
    </source>
</evidence>
<keyword evidence="18" id="KW-1185">Reference proteome</keyword>
<dbReference type="RefSeq" id="WP_055276022.1">
    <property type="nucleotide sequence ID" value="NZ_CP071249.1"/>
</dbReference>
<feature type="binding site" evidence="9 13">
    <location>
        <position position="62"/>
    </location>
    <ligand>
        <name>Mn(2+)</name>
        <dbReference type="ChEBI" id="CHEBI:29035"/>
        <label>2</label>
    </ligand>
</feature>
<dbReference type="AlphaFoldDB" id="A0A9Q9FJA1"/>
<comment type="pathway">
    <text evidence="3 9">Carbohydrate degradation; glycolysis; pyruvate from D-glyceraldehyde 3-phosphate: step 3/5.</text>
</comment>
<feature type="binding site" evidence="9 12">
    <location>
        <position position="339"/>
    </location>
    <ligand>
        <name>substrate</name>
    </ligand>
</feature>
<evidence type="ECO:0000256" key="8">
    <source>
        <dbReference type="ARBA" id="ARBA00023235"/>
    </source>
</evidence>
<evidence type="ECO:0000256" key="4">
    <source>
        <dbReference type="ARBA" id="ARBA00008819"/>
    </source>
</evidence>
<evidence type="ECO:0000313" key="18">
    <source>
        <dbReference type="Proteomes" id="UP001058016"/>
    </source>
</evidence>
<evidence type="ECO:0000256" key="6">
    <source>
        <dbReference type="ARBA" id="ARBA00023152"/>
    </source>
</evidence>
<accession>A0A9Q9FJA1</accession>